<keyword evidence="1" id="KW-0934">Plastid</keyword>
<protein>
    <recommendedName>
        <fullName evidence="2">DNA primase/polymerase bifunctional N-terminal domain-containing protein</fullName>
    </recommendedName>
</protein>
<sequence length="161" mass="18841">MINNNIKFPQGSSFFGFLQFTDSNILNLPNEIKASQQFCFWKYVYVKNSVKLAKVPYGYSKEKGCLVPSLKDKNYWFTFNEFLNLIEFFPNQFKLGLVLINTPFTVIDIDNYQRYAPLDRLLYSMLKKGAYIEISPSGKGLHVFFSGLWQYKKIKVINKLL</sequence>
<evidence type="ECO:0000313" key="1">
    <source>
        <dbReference type="EMBL" id="AWD77370.1"/>
    </source>
</evidence>
<organism evidence="1">
    <name type="scientific">Grateloupia filicina</name>
    <dbReference type="NCBI Taxonomy" id="31455"/>
    <lineage>
        <taxon>Eukaryota</taxon>
        <taxon>Rhodophyta</taxon>
        <taxon>Florideophyceae</taxon>
        <taxon>Rhodymeniophycidae</taxon>
        <taxon>Halymeniales</taxon>
        <taxon>Halymeniaceae</taxon>
        <taxon>Grateloupia</taxon>
    </lineage>
</organism>
<dbReference type="AlphaFoldDB" id="A0A2S1FX95"/>
<keyword evidence="1" id="KW-0150">Chloroplast</keyword>
<reference evidence="1" key="1">
    <citation type="submission" date="2017-12" db="EMBL/GenBank/DDBJ databases">
        <title>Complete Sequences of the chloroplast DNA of the Grateloupia filicina.</title>
        <authorList>
            <person name="Liu T."/>
            <person name="Liu C."/>
            <person name="Li Y."/>
        </authorList>
    </citation>
    <scope>NUCLEOTIDE SEQUENCE</scope>
</reference>
<gene>
    <name evidence="1" type="ORF">Grafi_p223</name>
</gene>
<name>A0A2S1FX95_9FLOR</name>
<accession>A0A2S1FX95</accession>
<dbReference type="EMBL" id="MG598531">
    <property type="protein sequence ID" value="AWD77370.1"/>
    <property type="molecule type" value="Genomic_DNA"/>
</dbReference>
<evidence type="ECO:0008006" key="2">
    <source>
        <dbReference type="Google" id="ProtNLM"/>
    </source>
</evidence>
<geneLocation type="chloroplast" evidence="1"/>
<proteinExistence type="predicted"/>